<dbReference type="InterPro" id="IPR006269">
    <property type="entry name" value="KDO8P_synthase"/>
</dbReference>
<keyword evidence="5" id="KW-0808">Transferase</keyword>
<dbReference type="Gene3D" id="3.20.20.70">
    <property type="entry name" value="Aldolase class I"/>
    <property type="match status" value="1"/>
</dbReference>
<dbReference type="InParanoid" id="A0A2R5GGP1"/>
<feature type="domain" description="DAHP synthetase I/KDSA" evidence="7">
    <location>
        <begin position="19"/>
        <end position="269"/>
    </location>
</feature>
<reference evidence="8 9" key="1">
    <citation type="submission" date="2017-12" db="EMBL/GenBank/DDBJ databases">
        <title>Sequencing, de novo assembly and annotation of complete genome of a new Thraustochytrid species, strain FCC1311.</title>
        <authorList>
            <person name="Sedici K."/>
            <person name="Godart F."/>
            <person name="Aiese Cigliano R."/>
            <person name="Sanseverino W."/>
            <person name="Barakat M."/>
            <person name="Ortet P."/>
            <person name="Marechal E."/>
            <person name="Cagnac O."/>
            <person name="Amato A."/>
        </authorList>
    </citation>
    <scope>NUCLEOTIDE SEQUENCE [LARGE SCALE GENOMIC DNA]</scope>
</reference>
<evidence type="ECO:0000256" key="1">
    <source>
        <dbReference type="ARBA" id="ARBA00004496"/>
    </source>
</evidence>
<proteinExistence type="inferred from homology"/>
<dbReference type="EMBL" id="BEYU01000070">
    <property type="protein sequence ID" value="GBG30047.1"/>
    <property type="molecule type" value="Genomic_DNA"/>
</dbReference>
<dbReference type="SUPFAM" id="SSF51569">
    <property type="entry name" value="Aldolase"/>
    <property type="match status" value="1"/>
</dbReference>
<evidence type="ECO:0000313" key="8">
    <source>
        <dbReference type="EMBL" id="GBG30047.1"/>
    </source>
</evidence>
<dbReference type="InterPro" id="IPR013785">
    <property type="entry name" value="Aldolase_TIM"/>
</dbReference>
<evidence type="ECO:0000256" key="3">
    <source>
        <dbReference type="ARBA" id="ARBA00012693"/>
    </source>
</evidence>
<keyword evidence="9" id="KW-1185">Reference proteome</keyword>
<evidence type="ECO:0000313" key="9">
    <source>
        <dbReference type="Proteomes" id="UP000241890"/>
    </source>
</evidence>
<comment type="subcellular location">
    <subcellularLocation>
        <location evidence="1">Cytoplasm</location>
    </subcellularLocation>
</comment>
<protein>
    <recommendedName>
        <fullName evidence="3">3-deoxy-8-phosphooctulonate synthase</fullName>
        <ecNumber evidence="3">2.5.1.55</ecNumber>
    </recommendedName>
</protein>
<dbReference type="OrthoDB" id="2013945at2759"/>
<organism evidence="8 9">
    <name type="scientific">Hondaea fermentalgiana</name>
    <dbReference type="NCBI Taxonomy" id="2315210"/>
    <lineage>
        <taxon>Eukaryota</taxon>
        <taxon>Sar</taxon>
        <taxon>Stramenopiles</taxon>
        <taxon>Bigyra</taxon>
        <taxon>Labyrinthulomycetes</taxon>
        <taxon>Thraustochytrida</taxon>
        <taxon>Thraustochytriidae</taxon>
        <taxon>Hondaea</taxon>
    </lineage>
</organism>
<dbReference type="AlphaFoldDB" id="A0A2R5GGP1"/>
<dbReference type="PANTHER" id="PTHR21057">
    <property type="entry name" value="PHOSPHO-2-DEHYDRO-3-DEOXYHEPTONATE ALDOLASE"/>
    <property type="match status" value="1"/>
</dbReference>
<comment type="caution">
    <text evidence="8">The sequence shown here is derived from an EMBL/GenBank/DDBJ whole genome shotgun (WGS) entry which is preliminary data.</text>
</comment>
<comment type="catalytic activity">
    <reaction evidence="6">
        <text>D-arabinose 5-phosphate + phosphoenolpyruvate + H2O = 3-deoxy-alpha-D-manno-2-octulosonate-8-phosphate + phosphate</text>
        <dbReference type="Rhea" id="RHEA:14053"/>
        <dbReference type="ChEBI" id="CHEBI:15377"/>
        <dbReference type="ChEBI" id="CHEBI:43474"/>
        <dbReference type="ChEBI" id="CHEBI:57693"/>
        <dbReference type="ChEBI" id="CHEBI:58702"/>
        <dbReference type="ChEBI" id="CHEBI:85985"/>
        <dbReference type="EC" id="2.5.1.55"/>
    </reaction>
</comment>
<evidence type="ECO:0000256" key="5">
    <source>
        <dbReference type="ARBA" id="ARBA00022679"/>
    </source>
</evidence>
<dbReference type="GO" id="GO:0008676">
    <property type="term" value="F:3-deoxy-8-phosphooctulonate synthase activity"/>
    <property type="evidence" value="ECO:0007669"/>
    <property type="project" value="UniProtKB-EC"/>
</dbReference>
<gene>
    <name evidence="8" type="ORF">FCC1311_062672</name>
</gene>
<dbReference type="Proteomes" id="UP000241890">
    <property type="component" value="Unassembled WGS sequence"/>
</dbReference>
<keyword evidence="4" id="KW-0963">Cytoplasm</keyword>
<dbReference type="EC" id="2.5.1.55" evidence="3"/>
<evidence type="ECO:0000256" key="6">
    <source>
        <dbReference type="ARBA" id="ARBA00049112"/>
    </source>
</evidence>
<comment type="similarity">
    <text evidence="2">Belongs to the KdsA family.</text>
</comment>
<evidence type="ECO:0000256" key="2">
    <source>
        <dbReference type="ARBA" id="ARBA00010499"/>
    </source>
</evidence>
<sequence length="286" mass="29490">MPATPLPWTCVARGVGTGRFALVAGLNVLEDDVKLVRETASAVAEAAREAGLGQVVFKASWDKANRTSASSFRGPGLQRGLELLAEAKDASGLPVVTDVHETSHVDAVAEVADVLQIPSFLCRQTDLLSAAARTGRGVHIKRGQMVGPGVMGHAVEKCRLAGNDQVAVCERGIMLGLDQLAFDPRQVIYLQRACGPEVPILVDATHACQAPPSGSAGKSGGDRSLVAITARAAIAAGADGVFLEVHPGNAPCDPAVQLHPRELLPLLQTLNAIAAAVDSSSSPAAP</sequence>
<dbReference type="GO" id="GO:0005737">
    <property type="term" value="C:cytoplasm"/>
    <property type="evidence" value="ECO:0007669"/>
    <property type="project" value="UniProtKB-SubCell"/>
</dbReference>
<evidence type="ECO:0000256" key="4">
    <source>
        <dbReference type="ARBA" id="ARBA00022490"/>
    </source>
</evidence>
<dbReference type="NCBIfam" id="NF003543">
    <property type="entry name" value="PRK05198.1"/>
    <property type="match status" value="1"/>
</dbReference>
<evidence type="ECO:0000259" key="7">
    <source>
        <dbReference type="Pfam" id="PF00793"/>
    </source>
</evidence>
<dbReference type="InterPro" id="IPR006218">
    <property type="entry name" value="DAHP1/KDSA"/>
</dbReference>
<dbReference type="Pfam" id="PF00793">
    <property type="entry name" value="DAHP_synth_1"/>
    <property type="match status" value="1"/>
</dbReference>
<name>A0A2R5GGP1_9STRA</name>
<accession>A0A2R5GGP1</accession>